<evidence type="ECO:0000313" key="3">
    <source>
        <dbReference type="Proteomes" id="UP000553948"/>
    </source>
</evidence>
<accession>A0A7W2L1C2</accession>
<dbReference type="RefSeq" id="WP_176516250.1">
    <property type="nucleotide sequence ID" value="NZ_CP060529.1"/>
</dbReference>
<comment type="caution">
    <text evidence="2">The sequence shown here is derived from an EMBL/GenBank/DDBJ whole genome shotgun (WGS) entry which is preliminary data.</text>
</comment>
<name>A0A7W2L1C2_PSEPU</name>
<feature type="compositionally biased region" description="Basic and acidic residues" evidence="1">
    <location>
        <begin position="24"/>
        <end position="35"/>
    </location>
</feature>
<organism evidence="2 3">
    <name type="scientific">Pseudomonas putida</name>
    <name type="common">Arthrobacter siderocapsulatus</name>
    <dbReference type="NCBI Taxonomy" id="303"/>
    <lineage>
        <taxon>Bacteria</taxon>
        <taxon>Pseudomonadati</taxon>
        <taxon>Pseudomonadota</taxon>
        <taxon>Gammaproteobacteria</taxon>
        <taxon>Pseudomonadales</taxon>
        <taxon>Pseudomonadaceae</taxon>
        <taxon>Pseudomonas</taxon>
    </lineage>
</organism>
<feature type="region of interest" description="Disordered" evidence="1">
    <location>
        <begin position="1"/>
        <end position="38"/>
    </location>
</feature>
<evidence type="ECO:0000256" key="1">
    <source>
        <dbReference type="SAM" id="MobiDB-lite"/>
    </source>
</evidence>
<dbReference type="EMBL" id="JACGDG010000009">
    <property type="protein sequence ID" value="MBA6116600.1"/>
    <property type="molecule type" value="Genomic_DNA"/>
</dbReference>
<dbReference type="Proteomes" id="UP000553948">
    <property type="component" value="Unassembled WGS sequence"/>
</dbReference>
<sequence length="664" mass="72921">MNKQGRTYTEAEKTRQKVRRDRATKRDADSLEKPGIDSSLLADPDGTVFSAVLTEPSKSLDITIQAWPLLGSTPPSFFDTLEIYHTDERGAPTLLSSDQYTGTDVGLFPLTVTITKEHIESWLDGSQYFSYKVLRYNGTETESDILSLIFDRVPPYGYAVPAAMPTLGYDVTDGNIDKVIVTLPEYDTHAAGDKVYVYWLNHVPDDPGSVVPVVTDTVDNLPKQLTVPQTAIEDVGDGGVYVLYVLVDKAGNISRLSMPLAVGVAIGPLPAGLQDPVVPLANDGLIDQEDAWTGVVVQVPSFSNWKPTDWVQVTWGTLALGWREVGSAPKFPLEFTLSGEQLWDQYGAASTGDKETNVSYAVRRGTVPQGSMEIEVDVNLEVVGPVDPGTDPEWPDPVNPRLAKAEVYGESANKNKLLPVDEGKDATVKVVVDATLKEGDVISLYWEGMHIQEADHVVVAAEIGHEIEEDIPWSYIEARNNGSIPLHYVVERPSVPNRAKSTATIVEVEAVILRPDAPEYLGGNTSAPVGWLTCNALYDDEYPSPLDPAIRVVVKDLRRYGLKAGETVTFHWYAVHGFAGEDIIAETVFDDPVVLEETDLDELVWRVQPYTDYILPIYNYNATLHEGRGRVTYSFELDGSTITSEQVEQIVSMHNAAGSCPLRP</sequence>
<reference evidence="2 3" key="1">
    <citation type="submission" date="2020-07" db="EMBL/GenBank/DDBJ databases">
        <title>Diversity of carbapenemase encoding genes among Pseudomonas putida group clinical isolates in a tertiary Brazilian hospital.</title>
        <authorList>
            <person name="Alberto-Lei F."/>
            <person name="Nodari C.S."/>
            <person name="Streling A.P."/>
            <person name="Paulino J.T."/>
            <person name="Bessa-Neto F.O."/>
            <person name="Cayo R."/>
            <person name="Gales A.C."/>
        </authorList>
    </citation>
    <scope>NUCLEOTIDE SEQUENCE [LARGE SCALE GENOMIC DNA]</scope>
    <source>
        <strain evidence="2 3">12464</strain>
    </source>
</reference>
<gene>
    <name evidence="2" type="ORF">H4C47_12770</name>
</gene>
<protein>
    <submittedName>
        <fullName evidence="2">Uncharacterized protein</fullName>
    </submittedName>
</protein>
<proteinExistence type="predicted"/>
<dbReference type="AlphaFoldDB" id="A0A7W2L1C2"/>
<evidence type="ECO:0000313" key="2">
    <source>
        <dbReference type="EMBL" id="MBA6116600.1"/>
    </source>
</evidence>